<evidence type="ECO:0000259" key="3">
    <source>
        <dbReference type="Pfam" id="PF02550"/>
    </source>
</evidence>
<dbReference type="GO" id="GO:0016787">
    <property type="term" value="F:hydrolase activity"/>
    <property type="evidence" value="ECO:0007669"/>
    <property type="project" value="UniProtKB-KW"/>
</dbReference>
<dbReference type="AlphaFoldDB" id="A0AAW7ZGC1"/>
<dbReference type="GO" id="GO:0006083">
    <property type="term" value="P:acetate metabolic process"/>
    <property type="evidence" value="ECO:0007669"/>
    <property type="project" value="InterPro"/>
</dbReference>
<gene>
    <name evidence="5" type="ORF">P6N53_16075</name>
</gene>
<feature type="domain" description="Acetyl-CoA hydrolase/transferase C-terminal" evidence="4">
    <location>
        <begin position="286"/>
        <end position="437"/>
    </location>
</feature>
<evidence type="ECO:0000313" key="6">
    <source>
        <dbReference type="Proteomes" id="UP001172911"/>
    </source>
</evidence>
<reference evidence="5" key="1">
    <citation type="journal article" date="2023" name="J. Hazard. Mater.">
        <title>Anaerobic biodegradation of pyrene and benzo[a]pyrene by a new sulfate-reducing Desulforamulus aquiferis strain DSA.</title>
        <authorList>
            <person name="Zhang Z."/>
            <person name="Sun J."/>
            <person name="Gong X."/>
            <person name="Wang C."/>
            <person name="Wang H."/>
        </authorList>
    </citation>
    <scope>NUCLEOTIDE SEQUENCE</scope>
    <source>
        <strain evidence="5">DSA</strain>
    </source>
</reference>
<dbReference type="EMBL" id="JARPTC010000024">
    <property type="protein sequence ID" value="MDO7788747.1"/>
    <property type="molecule type" value="Genomic_DNA"/>
</dbReference>
<comment type="similarity">
    <text evidence="1">Belongs to the acetyl-CoA hydrolase/transferase family.</text>
</comment>
<evidence type="ECO:0000313" key="5">
    <source>
        <dbReference type="EMBL" id="MDO7788747.1"/>
    </source>
</evidence>
<protein>
    <submittedName>
        <fullName evidence="5">Acetyl-CoA hydrolase/transferase C-terminal domain-containing protein</fullName>
    </submittedName>
</protein>
<dbReference type="InterPro" id="IPR003702">
    <property type="entry name" value="ActCoA_hydro_N"/>
</dbReference>
<dbReference type="Pfam" id="PF13336">
    <property type="entry name" value="AcetylCoA_hyd_C"/>
    <property type="match status" value="1"/>
</dbReference>
<dbReference type="InterPro" id="IPR046433">
    <property type="entry name" value="ActCoA_hydro"/>
</dbReference>
<feature type="domain" description="Acetyl-CoA hydrolase/transferase N-terminal" evidence="3">
    <location>
        <begin position="21"/>
        <end position="195"/>
    </location>
</feature>
<dbReference type="Proteomes" id="UP001172911">
    <property type="component" value="Unassembled WGS sequence"/>
</dbReference>
<proteinExistence type="inferred from homology"/>
<dbReference type="InterPro" id="IPR026888">
    <property type="entry name" value="AcetylCoA_hyd_C"/>
</dbReference>
<dbReference type="PANTHER" id="PTHR21432:SF20">
    <property type="entry name" value="ACETYL-COA HYDROLASE"/>
    <property type="match status" value="1"/>
</dbReference>
<evidence type="ECO:0000256" key="1">
    <source>
        <dbReference type="ARBA" id="ARBA00009632"/>
    </source>
</evidence>
<dbReference type="PANTHER" id="PTHR21432">
    <property type="entry name" value="ACETYL-COA HYDROLASE-RELATED"/>
    <property type="match status" value="1"/>
</dbReference>
<dbReference type="GO" id="GO:0008775">
    <property type="term" value="F:acetate CoA-transferase activity"/>
    <property type="evidence" value="ECO:0007669"/>
    <property type="project" value="InterPro"/>
</dbReference>
<evidence type="ECO:0000256" key="2">
    <source>
        <dbReference type="ARBA" id="ARBA00022679"/>
    </source>
</evidence>
<sequence>MIFLVWFKAGPLFEDSDKLRNAYNEKLVSPLEAVSIIKSGDNIIVPPGAAEPEVLMDALADRKNDLKDVRIHQMLPLREATYLKPGMERQFRHVSWLTSSVVKRGVKEGRAGVMPGYLYEYPKFIQELDVDVFMGMVSPMDEHGYFSFGVSVDYTIAAAGCAKKVILVVNPNMPRTMGYSYIHISQADMLVEDNTPLLEIQKPVTTKTDLTIGDYVCELVDDGSTIQLGLGFIANAAAQCLGVKKGLGVHSHFITDTIVDLVECGAITNRRKNIHAGKIICSSAVGTKRLYRFMHNNPLFEMHAVSYTNNPMNIAKNEKMVAINSVDEIDLLGQCASEPIGPKLYSGTGEQVDFARGAMNSSEGKSIVVLHSTHKGRSKIVPMLESGSVVSLSRNDVDYVVTEYGIAKLRGKTYRQRAEALTAIAHPDHRDGLTEAAKKFGLTR</sequence>
<dbReference type="Gene3D" id="3.30.750.70">
    <property type="entry name" value="4-hydroxybutyrate coenzyme like domains"/>
    <property type="match status" value="1"/>
</dbReference>
<name>A0AAW7ZGC1_9FIRM</name>
<accession>A0AAW7ZGC1</accession>
<keyword evidence="6" id="KW-1185">Reference proteome</keyword>
<comment type="caution">
    <text evidence="5">The sequence shown here is derived from an EMBL/GenBank/DDBJ whole genome shotgun (WGS) entry which is preliminary data.</text>
</comment>
<dbReference type="Pfam" id="PF02550">
    <property type="entry name" value="AcetylCoA_hydro"/>
    <property type="match status" value="1"/>
</dbReference>
<dbReference type="SUPFAM" id="SSF100950">
    <property type="entry name" value="NagB/RpiA/CoA transferase-like"/>
    <property type="match status" value="2"/>
</dbReference>
<dbReference type="InterPro" id="IPR038460">
    <property type="entry name" value="AcetylCoA_hyd_C_sf"/>
</dbReference>
<keyword evidence="2" id="KW-0808">Transferase</keyword>
<organism evidence="5 6">
    <name type="scientific">Desulforamulus aquiferis</name>
    <dbReference type="NCBI Taxonomy" id="1397668"/>
    <lineage>
        <taxon>Bacteria</taxon>
        <taxon>Bacillati</taxon>
        <taxon>Bacillota</taxon>
        <taxon>Clostridia</taxon>
        <taxon>Eubacteriales</taxon>
        <taxon>Peptococcaceae</taxon>
        <taxon>Desulforamulus</taxon>
    </lineage>
</organism>
<reference evidence="5" key="2">
    <citation type="submission" date="2023-03" db="EMBL/GenBank/DDBJ databases">
        <authorList>
            <person name="Zhang Z."/>
        </authorList>
    </citation>
    <scope>NUCLEOTIDE SEQUENCE</scope>
    <source>
        <strain evidence="5">DSA</strain>
    </source>
</reference>
<dbReference type="Gene3D" id="3.40.1080.10">
    <property type="entry name" value="Glutaconate Coenzyme A-transferase"/>
    <property type="match status" value="1"/>
</dbReference>
<dbReference type="InterPro" id="IPR037171">
    <property type="entry name" value="NagB/RpiA_transferase-like"/>
</dbReference>
<dbReference type="Gene3D" id="3.40.1080.20">
    <property type="entry name" value="Acetyl-CoA hydrolase/transferase C-terminal domain"/>
    <property type="match status" value="1"/>
</dbReference>
<keyword evidence="5" id="KW-0378">Hydrolase</keyword>
<evidence type="ECO:0000259" key="4">
    <source>
        <dbReference type="Pfam" id="PF13336"/>
    </source>
</evidence>